<dbReference type="GO" id="GO:0005230">
    <property type="term" value="F:extracellular ligand-gated monoatomic ion channel activity"/>
    <property type="evidence" value="ECO:0007669"/>
    <property type="project" value="InterPro"/>
</dbReference>
<comment type="similarity">
    <text evidence="14">Belongs to the ligand-gated ion channel (TC 1.A.9) family.</text>
</comment>
<dbReference type="Gene3D" id="1.20.58.390">
    <property type="entry name" value="Neurotransmitter-gated ion-channel transmembrane domain"/>
    <property type="match status" value="1"/>
</dbReference>
<evidence type="ECO:0000256" key="12">
    <source>
        <dbReference type="ARBA" id="ARBA00023303"/>
    </source>
</evidence>
<dbReference type="PRINTS" id="PR00252">
    <property type="entry name" value="NRIONCHANNEL"/>
</dbReference>
<keyword evidence="8" id="KW-1015">Disulfide bond</keyword>
<dbReference type="Pfam" id="PF02932">
    <property type="entry name" value="Neur_chan_memb"/>
    <property type="match status" value="1"/>
</dbReference>
<proteinExistence type="inferred from homology"/>
<keyword evidence="2" id="KW-1003">Cell membrane</keyword>
<reference evidence="17" key="1">
    <citation type="submission" date="2018-11" db="EMBL/GenBank/DDBJ databases">
        <authorList>
            <consortium name="Pathogen Informatics"/>
        </authorList>
    </citation>
    <scope>NUCLEOTIDE SEQUENCE</scope>
</reference>
<feature type="domain" description="Neurotransmitter-gated ion-channel ligand-binding" evidence="15">
    <location>
        <begin position="22"/>
        <end position="146"/>
    </location>
</feature>
<keyword evidence="5" id="KW-0770">Synapse</keyword>
<evidence type="ECO:0000256" key="8">
    <source>
        <dbReference type="ARBA" id="ARBA00023157"/>
    </source>
</evidence>
<feature type="domain" description="Neurotransmitter-gated ion-channel transmembrane" evidence="16">
    <location>
        <begin position="153"/>
        <end position="266"/>
    </location>
</feature>
<comment type="subcellular location">
    <subcellularLocation>
        <location evidence="13">Synaptic cell membrane</location>
        <topology evidence="13">Multi-pass membrane protein</topology>
    </subcellularLocation>
</comment>
<comment type="caution">
    <text evidence="14">Lacks conserved residue(s) required for the propagation of feature annotation.</text>
</comment>
<evidence type="ECO:0000256" key="7">
    <source>
        <dbReference type="ARBA" id="ARBA00023136"/>
    </source>
</evidence>
<evidence type="ECO:0000256" key="11">
    <source>
        <dbReference type="ARBA" id="ARBA00023286"/>
    </source>
</evidence>
<dbReference type="FunFam" id="1.20.58.390:FF:000001">
    <property type="entry name" value="Neuronal nicotinic acetylcholine receptor subunit 3"/>
    <property type="match status" value="1"/>
</dbReference>
<name>A0A3S5CC13_9PLAT</name>
<dbReference type="Proteomes" id="UP000784294">
    <property type="component" value="Unassembled WGS sequence"/>
</dbReference>
<dbReference type="InterPro" id="IPR018000">
    <property type="entry name" value="Neurotransmitter_ion_chnl_CS"/>
</dbReference>
<evidence type="ECO:0000256" key="6">
    <source>
        <dbReference type="ARBA" id="ARBA00023065"/>
    </source>
</evidence>
<dbReference type="InterPro" id="IPR036734">
    <property type="entry name" value="Neur_chan_lig-bd_sf"/>
</dbReference>
<dbReference type="GO" id="GO:0097060">
    <property type="term" value="C:synaptic membrane"/>
    <property type="evidence" value="ECO:0007669"/>
    <property type="project" value="UniProtKB-SubCell"/>
</dbReference>
<evidence type="ECO:0008006" key="19">
    <source>
        <dbReference type="Google" id="ProtNLM"/>
    </source>
</evidence>
<keyword evidence="11" id="KW-1071">Ligand-gated ion channel</keyword>
<evidence type="ECO:0000256" key="14">
    <source>
        <dbReference type="RuleBase" id="RU000687"/>
    </source>
</evidence>
<evidence type="ECO:0000313" key="18">
    <source>
        <dbReference type="Proteomes" id="UP000784294"/>
    </source>
</evidence>
<keyword evidence="3 14" id="KW-0812">Transmembrane</keyword>
<keyword evidence="7 14" id="KW-0472">Membrane</keyword>
<comment type="caution">
    <text evidence="17">The sequence shown here is derived from an EMBL/GenBank/DDBJ whole genome shotgun (WGS) entry which is preliminary data.</text>
</comment>
<dbReference type="SUPFAM" id="SSF90112">
    <property type="entry name" value="Neurotransmitter-gated ion-channel transmembrane pore"/>
    <property type="match status" value="1"/>
</dbReference>
<keyword evidence="12 14" id="KW-0407">Ion channel</keyword>
<evidence type="ECO:0000256" key="3">
    <source>
        <dbReference type="ARBA" id="ARBA00022692"/>
    </source>
</evidence>
<evidence type="ECO:0000256" key="4">
    <source>
        <dbReference type="ARBA" id="ARBA00022989"/>
    </source>
</evidence>
<dbReference type="InterPro" id="IPR036719">
    <property type="entry name" value="Neuro-gated_channel_TM_sf"/>
</dbReference>
<keyword evidence="1 14" id="KW-0813">Transport</keyword>
<sequence>MRFFETIHGGFSAGGDWDLASSANTKVTIRHDGTVHWRPPIISTSQCQIDVEYFPFDKQNCTLKIGTWTHNGHLIDLRHTAQRKHGNAGFDNCISHIDYAIDLSQYVGDVEWDLLDVSALRNIEYYACCKEPYLDIKYFVVLRRRTLFYGINLICPCLAISLLTVLVFYLPAGSGEKMSLSISILISLTVFFLLIFEISPPTSIVVPLIVKYLLFTMILITLSVVATVVVLNIHWRSPDTHYISPWVRSVFTCTLPRLLFMKSQQTLGSNSVS</sequence>
<evidence type="ECO:0000259" key="15">
    <source>
        <dbReference type="Pfam" id="PF02931"/>
    </source>
</evidence>
<keyword evidence="6 14" id="KW-0406">Ion transport</keyword>
<gene>
    <name evidence="17" type="ORF">PXEA_LOCUS2092</name>
</gene>
<keyword evidence="4 14" id="KW-1133">Transmembrane helix</keyword>
<dbReference type="Gene3D" id="2.70.170.10">
    <property type="entry name" value="Neurotransmitter-gated ion-channel ligand-binding domain"/>
    <property type="match status" value="1"/>
</dbReference>
<feature type="transmembrane region" description="Helical" evidence="14">
    <location>
        <begin position="208"/>
        <end position="231"/>
    </location>
</feature>
<dbReference type="Pfam" id="PF02931">
    <property type="entry name" value="Neur_chan_LBD"/>
    <property type="match status" value="1"/>
</dbReference>
<protein>
    <recommendedName>
        <fullName evidence="19">Neurotransmitter-gated ion-channel ligand-binding domain-containing protein</fullName>
    </recommendedName>
</protein>
<dbReference type="InterPro" id="IPR006202">
    <property type="entry name" value="Neur_chan_lig-bd"/>
</dbReference>
<accession>A0A3S5CC13</accession>
<evidence type="ECO:0000256" key="2">
    <source>
        <dbReference type="ARBA" id="ARBA00022475"/>
    </source>
</evidence>
<dbReference type="AlphaFoldDB" id="A0A3S5CC13"/>
<keyword evidence="10" id="KW-0325">Glycoprotein</keyword>
<dbReference type="InterPro" id="IPR006029">
    <property type="entry name" value="Neurotrans-gated_channel_TM"/>
</dbReference>
<dbReference type="EMBL" id="CAAALY010004438">
    <property type="protein sequence ID" value="VEL08652.1"/>
    <property type="molecule type" value="Genomic_DNA"/>
</dbReference>
<evidence type="ECO:0000259" key="16">
    <source>
        <dbReference type="Pfam" id="PF02932"/>
    </source>
</evidence>
<keyword evidence="18" id="KW-1185">Reference proteome</keyword>
<evidence type="ECO:0000256" key="9">
    <source>
        <dbReference type="ARBA" id="ARBA00023170"/>
    </source>
</evidence>
<evidence type="ECO:0000256" key="13">
    <source>
        <dbReference type="ARBA" id="ARBA00034099"/>
    </source>
</evidence>
<feature type="transmembrane region" description="Helical" evidence="14">
    <location>
        <begin position="178"/>
        <end position="196"/>
    </location>
</feature>
<dbReference type="PROSITE" id="PS00236">
    <property type="entry name" value="NEUROTR_ION_CHANNEL"/>
    <property type="match status" value="1"/>
</dbReference>
<dbReference type="FunFam" id="2.70.170.10:FF:000060">
    <property type="entry name" value="Nicotinic acetylcholine receptor subunit alpha4"/>
    <property type="match status" value="1"/>
</dbReference>
<dbReference type="PANTHER" id="PTHR18945">
    <property type="entry name" value="NEUROTRANSMITTER GATED ION CHANNEL"/>
    <property type="match status" value="1"/>
</dbReference>
<feature type="transmembrane region" description="Helical" evidence="14">
    <location>
        <begin position="147"/>
        <end position="172"/>
    </location>
</feature>
<dbReference type="CDD" id="cd19064">
    <property type="entry name" value="LGIC_TM_nAChR"/>
    <property type="match status" value="1"/>
</dbReference>
<evidence type="ECO:0000256" key="5">
    <source>
        <dbReference type="ARBA" id="ARBA00023018"/>
    </source>
</evidence>
<organism evidence="17 18">
    <name type="scientific">Protopolystoma xenopodis</name>
    <dbReference type="NCBI Taxonomy" id="117903"/>
    <lineage>
        <taxon>Eukaryota</taxon>
        <taxon>Metazoa</taxon>
        <taxon>Spiralia</taxon>
        <taxon>Lophotrochozoa</taxon>
        <taxon>Platyhelminthes</taxon>
        <taxon>Monogenea</taxon>
        <taxon>Polyopisthocotylea</taxon>
        <taxon>Polystomatidea</taxon>
        <taxon>Polystomatidae</taxon>
        <taxon>Protopolystoma</taxon>
    </lineage>
</organism>
<evidence type="ECO:0000256" key="10">
    <source>
        <dbReference type="ARBA" id="ARBA00023180"/>
    </source>
</evidence>
<keyword evidence="9" id="KW-0675">Receptor</keyword>
<evidence type="ECO:0000313" key="17">
    <source>
        <dbReference type="EMBL" id="VEL08652.1"/>
    </source>
</evidence>
<dbReference type="OrthoDB" id="5975154at2759"/>
<dbReference type="InterPro" id="IPR038050">
    <property type="entry name" value="Neuro_actylchol_rec"/>
</dbReference>
<dbReference type="GO" id="GO:0004888">
    <property type="term" value="F:transmembrane signaling receptor activity"/>
    <property type="evidence" value="ECO:0007669"/>
    <property type="project" value="InterPro"/>
</dbReference>
<dbReference type="SUPFAM" id="SSF63712">
    <property type="entry name" value="Nicotinic receptor ligand binding domain-like"/>
    <property type="match status" value="1"/>
</dbReference>
<evidence type="ECO:0000256" key="1">
    <source>
        <dbReference type="ARBA" id="ARBA00022448"/>
    </source>
</evidence>
<dbReference type="InterPro" id="IPR006201">
    <property type="entry name" value="Neur_channel"/>
</dbReference>